<reference evidence="7 8" key="1">
    <citation type="submission" date="2019-11" db="EMBL/GenBank/DDBJ databases">
        <authorList>
            <person name="Li X.-J."/>
            <person name="Feng X.-M."/>
        </authorList>
    </citation>
    <scope>NUCLEOTIDE SEQUENCE [LARGE SCALE GENOMIC DNA]</scope>
    <source>
        <strain evidence="7 8">XMNu-373</strain>
    </source>
</reference>
<name>A0A7K3M3Y2_9ACTN</name>
<feature type="chain" id="PRO_5029572553" evidence="5">
    <location>
        <begin position="21"/>
        <end position="499"/>
    </location>
</feature>
<dbReference type="InterPro" id="IPR036365">
    <property type="entry name" value="PGBD-like_sf"/>
</dbReference>
<dbReference type="Proteomes" id="UP000460435">
    <property type="component" value="Unassembled WGS sequence"/>
</dbReference>
<feature type="signal peptide" evidence="5">
    <location>
        <begin position="1"/>
        <end position="20"/>
    </location>
</feature>
<dbReference type="InterPro" id="IPR050465">
    <property type="entry name" value="UPF0194_transport"/>
</dbReference>
<evidence type="ECO:0000256" key="2">
    <source>
        <dbReference type="ARBA" id="ARBA00023054"/>
    </source>
</evidence>
<dbReference type="PANTHER" id="PTHR32347">
    <property type="entry name" value="EFFLUX SYSTEM COMPONENT YKNX-RELATED"/>
    <property type="match status" value="1"/>
</dbReference>
<evidence type="ECO:0000256" key="5">
    <source>
        <dbReference type="SAM" id="SignalP"/>
    </source>
</evidence>
<dbReference type="Gene3D" id="1.10.101.10">
    <property type="entry name" value="PGBD-like superfamily/PGBD"/>
    <property type="match status" value="1"/>
</dbReference>
<feature type="domain" description="Peptidoglycan binding-like" evidence="6">
    <location>
        <begin position="130"/>
        <end position="165"/>
    </location>
</feature>
<protein>
    <submittedName>
        <fullName evidence="7">Peptidoglycan-binding protein</fullName>
    </submittedName>
</protein>
<evidence type="ECO:0000256" key="1">
    <source>
        <dbReference type="ARBA" id="ARBA00004196"/>
    </source>
</evidence>
<keyword evidence="2 3" id="KW-0175">Coiled coil</keyword>
<feature type="region of interest" description="Disordered" evidence="4">
    <location>
        <begin position="470"/>
        <end position="499"/>
    </location>
</feature>
<evidence type="ECO:0000256" key="4">
    <source>
        <dbReference type="SAM" id="MobiDB-lite"/>
    </source>
</evidence>
<dbReference type="Pfam" id="PF01471">
    <property type="entry name" value="PG_binding_1"/>
    <property type="match status" value="1"/>
</dbReference>
<feature type="coiled-coil region" evidence="3">
    <location>
        <begin position="178"/>
        <end position="294"/>
    </location>
</feature>
<evidence type="ECO:0000256" key="3">
    <source>
        <dbReference type="SAM" id="Coils"/>
    </source>
</evidence>
<dbReference type="RefSeq" id="WP_162450720.1">
    <property type="nucleotide sequence ID" value="NZ_WLZY01000004.1"/>
</dbReference>
<dbReference type="GO" id="GO:0030313">
    <property type="term" value="C:cell envelope"/>
    <property type="evidence" value="ECO:0007669"/>
    <property type="project" value="UniProtKB-SubCell"/>
</dbReference>
<keyword evidence="5" id="KW-0732">Signal</keyword>
<dbReference type="InterPro" id="IPR002477">
    <property type="entry name" value="Peptidoglycan-bd-like"/>
</dbReference>
<organism evidence="7 8">
    <name type="scientific">Phytoactinopolyspora mesophila</name>
    <dbReference type="NCBI Taxonomy" id="2650750"/>
    <lineage>
        <taxon>Bacteria</taxon>
        <taxon>Bacillati</taxon>
        <taxon>Actinomycetota</taxon>
        <taxon>Actinomycetes</taxon>
        <taxon>Jiangellales</taxon>
        <taxon>Jiangellaceae</taxon>
        <taxon>Phytoactinopolyspora</taxon>
    </lineage>
</organism>
<dbReference type="InterPro" id="IPR036366">
    <property type="entry name" value="PGBDSf"/>
</dbReference>
<comment type="subcellular location">
    <subcellularLocation>
        <location evidence="1">Cell envelope</location>
    </subcellularLocation>
</comment>
<comment type="caution">
    <text evidence="7">The sequence shown here is derived from an EMBL/GenBank/DDBJ whole genome shotgun (WGS) entry which is preliminary data.</text>
</comment>
<dbReference type="PANTHER" id="PTHR32347:SF23">
    <property type="entry name" value="BLL5650 PROTEIN"/>
    <property type="match status" value="1"/>
</dbReference>
<dbReference type="SUPFAM" id="SSF47090">
    <property type="entry name" value="PGBD-like"/>
    <property type="match status" value="1"/>
</dbReference>
<dbReference type="AlphaFoldDB" id="A0A7K3M3Y2"/>
<accession>A0A7K3M3Y2</accession>
<feature type="compositionally biased region" description="Acidic residues" evidence="4">
    <location>
        <begin position="487"/>
        <end position="499"/>
    </location>
</feature>
<gene>
    <name evidence="7" type="ORF">F7O44_13170</name>
</gene>
<dbReference type="Gene3D" id="2.40.420.20">
    <property type="match status" value="1"/>
</dbReference>
<keyword evidence="8" id="KW-1185">Reference proteome</keyword>
<evidence type="ECO:0000313" key="7">
    <source>
        <dbReference type="EMBL" id="NDL58024.1"/>
    </source>
</evidence>
<sequence>MRSRSRVLVIVVAVAVGALAAGVFAGTRITSPEEAAARTAPPTATAVTVPVERRTLESEVTTRGEASYTGAVDVAPELAGLETSPVVTGQVPDVGDQVKAGDVLLEIVGRPVIALPGDLPMYRSLRPGMSGPDVEQLEKALDALGFDPGTVDDTYTSATGRAVAELFDEAGYSPPAAAPDVQAELDTARQAMQMAEDEVADAEAALDAAKTGPSEAEKVAAQNDVDQATRALKQARRDGDTDLVAEAEAQLRLAQATLADLQKGPDTSAEQKMLDNARQRLSDAQAARDAAATEAGTPLPASEVVFVSSLPRRVDDVEVRRGGVVEGTVMSISGTDLVVTAEVDEAARELLEEDMEAMIELPSGEQITAPITRIREPSGDSSGHRVTMTPEDLTADQVDELRGANVRVTIPVESTEGDVLAVPLAALTAGPGGEARVEVQRLSAEGEEIIELLEVEVGLTARGYAEVEPVEGSLEEGDLVVIGGEADTGDGEGESDDER</sequence>
<proteinExistence type="predicted"/>
<dbReference type="EMBL" id="WLZY01000004">
    <property type="protein sequence ID" value="NDL58024.1"/>
    <property type="molecule type" value="Genomic_DNA"/>
</dbReference>
<evidence type="ECO:0000313" key="8">
    <source>
        <dbReference type="Proteomes" id="UP000460435"/>
    </source>
</evidence>
<evidence type="ECO:0000259" key="6">
    <source>
        <dbReference type="Pfam" id="PF01471"/>
    </source>
</evidence>